<dbReference type="OrthoDB" id="4325634at2"/>
<dbReference type="GO" id="GO:0006508">
    <property type="term" value="P:proteolysis"/>
    <property type="evidence" value="ECO:0007669"/>
    <property type="project" value="InterPro"/>
</dbReference>
<protein>
    <recommendedName>
        <fullName evidence="1">Metalloprotease TldD/E C-terminal domain-containing protein</fullName>
    </recommendedName>
</protein>
<dbReference type="EMBL" id="LFNT01000030">
    <property type="protein sequence ID" value="KMS72066.1"/>
    <property type="molecule type" value="Genomic_DNA"/>
</dbReference>
<organism evidence="2 3">
    <name type="scientific">Streptomyces viridochromogenes</name>
    <dbReference type="NCBI Taxonomy" id="1938"/>
    <lineage>
        <taxon>Bacteria</taxon>
        <taxon>Bacillati</taxon>
        <taxon>Actinomycetota</taxon>
        <taxon>Actinomycetes</taxon>
        <taxon>Kitasatosporales</taxon>
        <taxon>Streptomycetaceae</taxon>
        <taxon>Streptomyces</taxon>
    </lineage>
</organism>
<reference evidence="2 3" key="1">
    <citation type="submission" date="2015-06" db="EMBL/GenBank/DDBJ databases">
        <authorList>
            <person name="Ju K.-S."/>
            <person name="Doroghazi J.R."/>
            <person name="Metcalf W.W."/>
        </authorList>
    </citation>
    <scope>NUCLEOTIDE SEQUENCE [LARGE SCALE GENOMIC DNA]</scope>
    <source>
        <strain evidence="2 3">NRRL 3414</strain>
    </source>
</reference>
<comment type="caution">
    <text evidence="2">The sequence shown here is derived from an EMBL/GenBank/DDBJ whole genome shotgun (WGS) entry which is preliminary data.</text>
</comment>
<feature type="domain" description="Metalloprotease TldD/E C-terminal" evidence="1">
    <location>
        <begin position="266"/>
        <end position="424"/>
    </location>
</feature>
<dbReference type="Proteomes" id="UP000037432">
    <property type="component" value="Unassembled WGS sequence"/>
</dbReference>
<dbReference type="SUPFAM" id="SSF111283">
    <property type="entry name" value="Putative modulator of DNA gyrase, PmbA/TldD"/>
    <property type="match status" value="1"/>
</dbReference>
<accession>A0A0J7Z7B7</accession>
<dbReference type="GO" id="GO:0008237">
    <property type="term" value="F:metallopeptidase activity"/>
    <property type="evidence" value="ECO:0007669"/>
    <property type="project" value="InterPro"/>
</dbReference>
<evidence type="ECO:0000313" key="3">
    <source>
        <dbReference type="Proteomes" id="UP000037432"/>
    </source>
</evidence>
<gene>
    <name evidence="2" type="ORF">ACM01_24640</name>
</gene>
<name>A0A0J7Z7B7_STRVR</name>
<proteinExistence type="predicted"/>
<dbReference type="InterPro" id="IPR045569">
    <property type="entry name" value="Metalloprtase-TldD/E_C"/>
</dbReference>
<evidence type="ECO:0000259" key="1">
    <source>
        <dbReference type="Pfam" id="PF19289"/>
    </source>
</evidence>
<sequence length="447" mass="46575">MRRLHSRTDEALAFADAVESGLKPVERSFTYISRTGRRGLGIDPSGAARLTVQNGKLGGYVLLSRDRHELYVHTPDMAVGEASRVLEAGRAQISLGGPRRAATSGVLHPDAAVTGDGWHNVGESDELEQLAAEPGPLLERLTDGTGPECALRAVNVTEVLSESVCAASEGTRAVSRCRGVELHATAADTDGAVGASLSRCAATLDRVDAVGLGRELALTVRALAPPAADFDGPEVCFTPSAAAQLLRAVVASLLLNPMVDCPPLGLALVDDGRAEDGPAAHGFDCEGTPTGAMELVTRRGTQRGIATRLTSVAGTDGAPVDRLTGHARWDPVRNLPLPAATNVRLEPADRLADPWAGERCVVADVRSLGVEEHRSSGKLAFRLLAVRAVDGVPAHAYTPMVVEGEAAAFLAAITGVGETVSYYPGPFAVGGADLVMDLSRLRSKSEA</sequence>
<evidence type="ECO:0000313" key="2">
    <source>
        <dbReference type="EMBL" id="KMS72066.1"/>
    </source>
</evidence>
<dbReference type="PATRIC" id="fig|1938.3.peg.8917"/>
<dbReference type="AlphaFoldDB" id="A0A0J7Z7B7"/>
<dbReference type="InterPro" id="IPR036059">
    <property type="entry name" value="TldD/PmbA_sf"/>
</dbReference>
<dbReference type="Pfam" id="PF19289">
    <property type="entry name" value="PmbA_TldD_3rd"/>
    <property type="match status" value="1"/>
</dbReference>
<dbReference type="RefSeq" id="WP_048583529.1">
    <property type="nucleotide sequence ID" value="NZ_LFNT01000030.1"/>
</dbReference>